<dbReference type="PATRIC" id="fig|1205910.3.peg.4642"/>
<dbReference type="GO" id="GO:0006313">
    <property type="term" value="P:DNA transposition"/>
    <property type="evidence" value="ECO:0007669"/>
    <property type="project" value="InterPro"/>
</dbReference>
<dbReference type="HOGENOM" id="CLU_092034_0_0_11"/>
<dbReference type="Pfam" id="PF01609">
    <property type="entry name" value="DDE_Tnp_1"/>
    <property type="match status" value="1"/>
</dbReference>
<dbReference type="GO" id="GO:0003677">
    <property type="term" value="F:DNA binding"/>
    <property type="evidence" value="ECO:0007669"/>
    <property type="project" value="InterPro"/>
</dbReference>
<dbReference type="Proteomes" id="UP000003779">
    <property type="component" value="Chromosome"/>
</dbReference>
<evidence type="ECO:0000313" key="3">
    <source>
        <dbReference type="EMBL" id="AFR09143.1"/>
    </source>
</evidence>
<name>J7L699_NOCAA</name>
<reference evidence="3 4" key="1">
    <citation type="journal article" date="2012" name="J. Bacteriol.">
        <title>Whole-Genome Sequence of Nocardiopsis alba Strain ATCC BAA-2165, Associated with Honeybees.</title>
        <authorList>
            <person name="Qiao J."/>
            <person name="Chen L."/>
            <person name="Li Y."/>
            <person name="Wang J."/>
            <person name="Zhang W."/>
            <person name="Chen S."/>
        </authorList>
    </citation>
    <scope>NUCLEOTIDE SEQUENCE [LARGE SCALE GENOMIC DNA]</scope>
    <source>
        <strain evidence="4">ATCC BAA-2165 / BE74</strain>
    </source>
</reference>
<feature type="domain" description="Transposase IS4-like" evidence="1">
    <location>
        <begin position="73"/>
        <end position="222"/>
    </location>
</feature>
<dbReference type="STRING" id="1205910.B005_4912"/>
<dbReference type="InterPro" id="IPR027805">
    <property type="entry name" value="Transposase_HTH_dom"/>
</dbReference>
<feature type="domain" description="Transposase Helix-turn-helix" evidence="2">
    <location>
        <begin position="16"/>
        <end position="67"/>
    </location>
</feature>
<reference evidence="4" key="2">
    <citation type="submission" date="2012-08" db="EMBL/GenBank/DDBJ databases">
        <title>Whole-genome sequence of Nocardiopsis alba strain ATCC BAA-2165 associated with honeybees.</title>
        <authorList>
            <person name="Qiao J."/>
            <person name="Chen L."/>
            <person name="Li Y."/>
            <person name="Wang J."/>
            <person name="Zhang W."/>
            <person name="Chen S."/>
        </authorList>
    </citation>
    <scope>NUCLEOTIDE SEQUENCE [LARGE SCALE GENOMIC DNA]</scope>
    <source>
        <strain evidence="4">ATCC BAA-2165 / BE74</strain>
    </source>
</reference>
<organism evidence="3 4">
    <name type="scientific">Nocardiopsis alba (strain ATCC BAA-2165 / BE74)</name>
    <dbReference type="NCBI Taxonomy" id="1205910"/>
    <lineage>
        <taxon>Bacteria</taxon>
        <taxon>Bacillati</taxon>
        <taxon>Actinomycetota</taxon>
        <taxon>Actinomycetes</taxon>
        <taxon>Streptosporangiales</taxon>
        <taxon>Nocardiopsidaceae</taxon>
        <taxon>Nocardiopsis</taxon>
    </lineage>
</organism>
<evidence type="ECO:0000259" key="1">
    <source>
        <dbReference type="Pfam" id="PF01609"/>
    </source>
</evidence>
<protein>
    <submittedName>
        <fullName evidence="3">Transposase DDE domain protein</fullName>
    </submittedName>
</protein>
<dbReference type="Pfam" id="PF13613">
    <property type="entry name" value="HTH_Tnp_4"/>
    <property type="match status" value="1"/>
</dbReference>
<sequence>MLRRQGADEVRKGRPWSLPLEDWALLVAAYWRTNLTMRQLAPLFGVSKSAADRIIDHLGPMLALQLRKRFARDTVLIVDGTLVPTRDHAIAAQSKNYRYSTNHQVVIDADTRLVVVVGRPLAGNRNDCKAWKESGAKAAVGKTLTIADGGYPGSGLLMPHRRLKGEELPDWKQAQNKSHKQVRARVEHVFARVKTWKILRDCRLKGDGVHHAMLGIARLHNLALAG</sequence>
<dbReference type="GO" id="GO:0004803">
    <property type="term" value="F:transposase activity"/>
    <property type="evidence" value="ECO:0007669"/>
    <property type="project" value="InterPro"/>
</dbReference>
<accession>J7L699</accession>
<dbReference type="eggNOG" id="ENOG502ZCDV">
    <property type="taxonomic scope" value="Bacteria"/>
</dbReference>
<dbReference type="EMBL" id="CP003788">
    <property type="protein sequence ID" value="AFR09143.1"/>
    <property type="molecule type" value="Genomic_DNA"/>
</dbReference>
<dbReference type="KEGG" id="nal:B005_4912"/>
<evidence type="ECO:0000259" key="2">
    <source>
        <dbReference type="Pfam" id="PF13613"/>
    </source>
</evidence>
<dbReference type="InterPro" id="IPR002559">
    <property type="entry name" value="Transposase_11"/>
</dbReference>
<evidence type="ECO:0000313" key="4">
    <source>
        <dbReference type="Proteomes" id="UP000003779"/>
    </source>
</evidence>
<dbReference type="AlphaFoldDB" id="J7L699"/>
<proteinExistence type="predicted"/>
<gene>
    <name evidence="3" type="ordered locus">B005_4912</name>
</gene>